<organism evidence="1 2">
    <name type="scientific">Afipia felis</name>
    <name type="common">Cat scratch disease bacillus</name>
    <dbReference type="NCBI Taxonomy" id="1035"/>
    <lineage>
        <taxon>Bacteria</taxon>
        <taxon>Pseudomonadati</taxon>
        <taxon>Pseudomonadota</taxon>
        <taxon>Alphaproteobacteria</taxon>
        <taxon>Hyphomicrobiales</taxon>
        <taxon>Nitrobacteraceae</taxon>
        <taxon>Afipia</taxon>
    </lineage>
</organism>
<dbReference type="AlphaFoldDB" id="A0A090MQZ7"/>
<comment type="caution">
    <text evidence="1">The sequence shown here is derived from an EMBL/GenBank/DDBJ whole genome shotgun (WGS) entry which is preliminary data.</text>
</comment>
<evidence type="ECO:0000313" key="1">
    <source>
        <dbReference type="EMBL" id="CEG08667.1"/>
    </source>
</evidence>
<reference evidence="1 2" key="1">
    <citation type="journal article" date="2014" name="Genome Announc.">
        <title>Genome Sequence of Afipia felis Strain 76713, Isolated in Hospital Water Using an Amoeba Co-Culture Procedure.</title>
        <authorList>
            <person name="Benamar S."/>
            <person name="La Scola B."/>
            <person name="Croce O."/>
        </authorList>
    </citation>
    <scope>NUCLEOTIDE SEQUENCE [LARGE SCALE GENOMIC DNA]</scope>
    <source>
        <strain evidence="1 2">76713</strain>
    </source>
</reference>
<dbReference type="EMBL" id="CCAZ020000001">
    <property type="protein sequence ID" value="CEG08667.1"/>
    <property type="molecule type" value="Genomic_DNA"/>
</dbReference>
<name>A0A090MQZ7_AFIFE</name>
<sequence>MKGAIVAMLAFICAVLIFKHARVTPRTRLCANADGAITLLARNQGITDLSTESAG</sequence>
<accession>A0A090MQZ7</accession>
<gene>
    <name evidence="1" type="ORF">BN961_02085</name>
</gene>
<evidence type="ECO:0000313" key="2">
    <source>
        <dbReference type="Proteomes" id="UP000035762"/>
    </source>
</evidence>
<dbReference type="Proteomes" id="UP000035762">
    <property type="component" value="Unassembled WGS sequence"/>
</dbReference>
<keyword evidence="2" id="KW-1185">Reference proteome</keyword>
<proteinExistence type="predicted"/>
<protein>
    <submittedName>
        <fullName evidence="1">Uncharacterized protein</fullName>
    </submittedName>
</protein>